<reference evidence="2" key="2">
    <citation type="submission" date="2020-09" db="EMBL/GenBank/DDBJ databases">
        <authorList>
            <person name="Sun Q."/>
            <person name="Zhou Y."/>
        </authorList>
    </citation>
    <scope>NUCLEOTIDE SEQUENCE</scope>
    <source>
        <strain evidence="2">CGMCC 1.12187</strain>
    </source>
</reference>
<gene>
    <name evidence="2" type="ORF">GCM10011374_25290</name>
</gene>
<proteinExistence type="predicted"/>
<dbReference type="Pfam" id="PF10724">
    <property type="entry name" value="DUF2516"/>
    <property type="match status" value="1"/>
</dbReference>
<protein>
    <recommendedName>
        <fullName evidence="4">DUF2516 family protein</fullName>
    </recommendedName>
</protein>
<feature type="transmembrane region" description="Helical" evidence="1">
    <location>
        <begin position="6"/>
        <end position="30"/>
    </location>
</feature>
<accession>A0A917GZ31</accession>
<feature type="transmembrane region" description="Helical" evidence="1">
    <location>
        <begin position="50"/>
        <end position="68"/>
    </location>
</feature>
<dbReference type="AlphaFoldDB" id="A0A917GZ31"/>
<feature type="transmembrane region" description="Helical" evidence="1">
    <location>
        <begin position="74"/>
        <end position="94"/>
    </location>
</feature>
<keyword evidence="1" id="KW-0812">Transmembrane</keyword>
<comment type="caution">
    <text evidence="2">The sequence shown here is derived from an EMBL/GenBank/DDBJ whole genome shotgun (WGS) entry which is preliminary data.</text>
</comment>
<keyword evidence="1" id="KW-0472">Membrane</keyword>
<dbReference type="EMBL" id="BMEQ01000013">
    <property type="protein sequence ID" value="GGG61245.1"/>
    <property type="molecule type" value="Genomic_DNA"/>
</dbReference>
<dbReference type="Proteomes" id="UP000638848">
    <property type="component" value="Unassembled WGS sequence"/>
</dbReference>
<keyword evidence="1" id="KW-1133">Transmembrane helix</keyword>
<dbReference type="InterPro" id="IPR019662">
    <property type="entry name" value="DUF2516"/>
</dbReference>
<reference evidence="2" key="1">
    <citation type="journal article" date="2014" name="Int. J. Syst. Evol. Microbiol.">
        <title>Complete genome sequence of Corynebacterium casei LMG S-19264T (=DSM 44701T), isolated from a smear-ripened cheese.</title>
        <authorList>
            <consortium name="US DOE Joint Genome Institute (JGI-PGF)"/>
            <person name="Walter F."/>
            <person name="Albersmeier A."/>
            <person name="Kalinowski J."/>
            <person name="Ruckert C."/>
        </authorList>
    </citation>
    <scope>NUCLEOTIDE SEQUENCE</scope>
    <source>
        <strain evidence="2">CGMCC 1.12187</strain>
    </source>
</reference>
<keyword evidence="3" id="KW-1185">Reference proteome</keyword>
<organism evidence="2 3">
    <name type="scientific">Kocuria dechangensis</name>
    <dbReference type="NCBI Taxonomy" id="1176249"/>
    <lineage>
        <taxon>Bacteria</taxon>
        <taxon>Bacillati</taxon>
        <taxon>Actinomycetota</taxon>
        <taxon>Actinomycetes</taxon>
        <taxon>Micrococcales</taxon>
        <taxon>Micrococcaceae</taxon>
        <taxon>Kocuria</taxon>
    </lineage>
</organism>
<name>A0A917GZ31_9MICC</name>
<sequence length="104" mass="11067">MNPPLVFYLVYWIDLALALVVTGLAAWAFVDCLTKAPVQFQRAFKRTKGFWLALTGGSLVVTALTLLLGSPSLIILLVAGTAVGVYLADVRPAVGLESKGSSSW</sequence>
<evidence type="ECO:0000313" key="3">
    <source>
        <dbReference type="Proteomes" id="UP000638848"/>
    </source>
</evidence>
<evidence type="ECO:0000256" key="1">
    <source>
        <dbReference type="SAM" id="Phobius"/>
    </source>
</evidence>
<dbReference type="RefSeq" id="WP_229741826.1">
    <property type="nucleotide sequence ID" value="NZ_BMEQ01000013.1"/>
</dbReference>
<evidence type="ECO:0000313" key="2">
    <source>
        <dbReference type="EMBL" id="GGG61245.1"/>
    </source>
</evidence>
<evidence type="ECO:0008006" key="4">
    <source>
        <dbReference type="Google" id="ProtNLM"/>
    </source>
</evidence>